<gene>
    <name evidence="2" type="ORF">BDU57DRAFT_513288</name>
</gene>
<keyword evidence="1" id="KW-0732">Signal</keyword>
<dbReference type="AlphaFoldDB" id="A0A6A5QXF4"/>
<reference evidence="2" key="1">
    <citation type="journal article" date="2020" name="Stud. Mycol.">
        <title>101 Dothideomycetes genomes: a test case for predicting lifestyles and emergence of pathogens.</title>
        <authorList>
            <person name="Haridas S."/>
            <person name="Albert R."/>
            <person name="Binder M."/>
            <person name="Bloem J."/>
            <person name="Labutti K."/>
            <person name="Salamov A."/>
            <person name="Andreopoulos B."/>
            <person name="Baker S."/>
            <person name="Barry K."/>
            <person name="Bills G."/>
            <person name="Bluhm B."/>
            <person name="Cannon C."/>
            <person name="Castanera R."/>
            <person name="Culley D."/>
            <person name="Daum C."/>
            <person name="Ezra D."/>
            <person name="Gonzalez J."/>
            <person name="Henrissat B."/>
            <person name="Kuo A."/>
            <person name="Liang C."/>
            <person name="Lipzen A."/>
            <person name="Lutzoni F."/>
            <person name="Magnuson J."/>
            <person name="Mondo S."/>
            <person name="Nolan M."/>
            <person name="Ohm R."/>
            <person name="Pangilinan J."/>
            <person name="Park H.-J."/>
            <person name="Ramirez L."/>
            <person name="Alfaro M."/>
            <person name="Sun H."/>
            <person name="Tritt A."/>
            <person name="Yoshinaga Y."/>
            <person name="Zwiers L.-H."/>
            <person name="Turgeon B."/>
            <person name="Goodwin S."/>
            <person name="Spatafora J."/>
            <person name="Crous P."/>
            <person name="Grigoriev I."/>
        </authorList>
    </citation>
    <scope>NUCLEOTIDE SEQUENCE</scope>
    <source>
        <strain evidence="2">HMLAC05119</strain>
    </source>
</reference>
<evidence type="ECO:0008006" key="4">
    <source>
        <dbReference type="Google" id="ProtNLM"/>
    </source>
</evidence>
<feature type="signal peptide" evidence="1">
    <location>
        <begin position="1"/>
        <end position="20"/>
    </location>
</feature>
<feature type="chain" id="PRO_5025661883" description="AA1-like domain-containing protein" evidence="1">
    <location>
        <begin position="21"/>
        <end position="130"/>
    </location>
</feature>
<proteinExistence type="predicted"/>
<evidence type="ECO:0000256" key="1">
    <source>
        <dbReference type="SAM" id="SignalP"/>
    </source>
</evidence>
<organism evidence="2 3">
    <name type="scientific">Ampelomyces quisqualis</name>
    <name type="common">Powdery mildew agent</name>
    <dbReference type="NCBI Taxonomy" id="50730"/>
    <lineage>
        <taxon>Eukaryota</taxon>
        <taxon>Fungi</taxon>
        <taxon>Dikarya</taxon>
        <taxon>Ascomycota</taxon>
        <taxon>Pezizomycotina</taxon>
        <taxon>Dothideomycetes</taxon>
        <taxon>Pleosporomycetidae</taxon>
        <taxon>Pleosporales</taxon>
        <taxon>Pleosporineae</taxon>
        <taxon>Phaeosphaeriaceae</taxon>
        <taxon>Ampelomyces</taxon>
    </lineage>
</organism>
<dbReference type="Proteomes" id="UP000800096">
    <property type="component" value="Unassembled WGS sequence"/>
</dbReference>
<keyword evidence="3" id="KW-1185">Reference proteome</keyword>
<accession>A0A6A5QXF4</accession>
<evidence type="ECO:0000313" key="3">
    <source>
        <dbReference type="Proteomes" id="UP000800096"/>
    </source>
</evidence>
<protein>
    <recommendedName>
        <fullName evidence="4">AA1-like domain-containing protein</fullName>
    </recommendedName>
</protein>
<evidence type="ECO:0000313" key="2">
    <source>
        <dbReference type="EMBL" id="KAF1919959.1"/>
    </source>
</evidence>
<sequence>MRCTTQVIVLFSALASTSVAAHVYSSFYDENNIHLKDINFDVANSHCFSVTKPTTLSFSQKWKFLNPKGPYCLHGFNATGCEGPPKGDAWHEYSNVRALADRGTMFRSHRYGLDQGLMDAASFKWTLGSC</sequence>
<dbReference type="EMBL" id="ML979133">
    <property type="protein sequence ID" value="KAF1919959.1"/>
    <property type="molecule type" value="Genomic_DNA"/>
</dbReference>
<name>A0A6A5QXF4_AMPQU</name>